<dbReference type="Proteomes" id="UP000887013">
    <property type="component" value="Unassembled WGS sequence"/>
</dbReference>
<reference evidence="1" key="1">
    <citation type="submission" date="2020-08" db="EMBL/GenBank/DDBJ databases">
        <title>Multicomponent nature underlies the extraordinary mechanical properties of spider dragline silk.</title>
        <authorList>
            <person name="Kono N."/>
            <person name="Nakamura H."/>
            <person name="Mori M."/>
            <person name="Yoshida Y."/>
            <person name="Ohtoshi R."/>
            <person name="Malay A.D."/>
            <person name="Moran D.A.P."/>
            <person name="Tomita M."/>
            <person name="Numata K."/>
            <person name="Arakawa K."/>
        </authorList>
    </citation>
    <scope>NUCLEOTIDE SEQUENCE</scope>
</reference>
<dbReference type="AlphaFoldDB" id="A0A8X6MNM6"/>
<evidence type="ECO:0000313" key="2">
    <source>
        <dbReference type="Proteomes" id="UP000887013"/>
    </source>
</evidence>
<gene>
    <name evidence="1" type="ORF">NPIL_222231</name>
</gene>
<keyword evidence="2" id="KW-1185">Reference proteome</keyword>
<name>A0A8X6MNM6_NEPPI</name>
<comment type="caution">
    <text evidence="1">The sequence shown here is derived from an EMBL/GenBank/DDBJ whole genome shotgun (WGS) entry which is preliminary data.</text>
</comment>
<sequence>MQIYEWRSVRQHLPNYGKINTRNTDKHATSVRQHASFIRWGDHRKQNLRAHKLHLPVTPDFEFHQHLNCFNSKMYNYHHDDNRRLYQYDSQEHLWASFNTSSDISKYRASLQALLSCGRNRNLETFSGIVSDERLASIRRLHPSVLEESLLVMQAADRDRVFSMVRNPSFVDVHVSLNRISCRLPSIIAEIQKLASMSENIGRSYADTDKGGQLGAQRSRLFTNISC</sequence>
<proteinExistence type="predicted"/>
<accession>A0A8X6MNM6</accession>
<evidence type="ECO:0000313" key="1">
    <source>
        <dbReference type="EMBL" id="GFS69741.1"/>
    </source>
</evidence>
<organism evidence="1 2">
    <name type="scientific">Nephila pilipes</name>
    <name type="common">Giant wood spider</name>
    <name type="synonym">Nephila maculata</name>
    <dbReference type="NCBI Taxonomy" id="299642"/>
    <lineage>
        <taxon>Eukaryota</taxon>
        <taxon>Metazoa</taxon>
        <taxon>Ecdysozoa</taxon>
        <taxon>Arthropoda</taxon>
        <taxon>Chelicerata</taxon>
        <taxon>Arachnida</taxon>
        <taxon>Araneae</taxon>
        <taxon>Araneomorphae</taxon>
        <taxon>Entelegynae</taxon>
        <taxon>Araneoidea</taxon>
        <taxon>Nephilidae</taxon>
        <taxon>Nephila</taxon>
    </lineage>
</organism>
<protein>
    <submittedName>
        <fullName evidence="1">Uncharacterized protein</fullName>
    </submittedName>
</protein>
<dbReference type="EMBL" id="BMAW01095320">
    <property type="protein sequence ID" value="GFS69741.1"/>
    <property type="molecule type" value="Genomic_DNA"/>
</dbReference>